<organism evidence="2">
    <name type="scientific">uncultured Desulfovibrio sp</name>
    <dbReference type="NCBI Taxonomy" id="167968"/>
    <lineage>
        <taxon>Bacteria</taxon>
        <taxon>Pseudomonadati</taxon>
        <taxon>Thermodesulfobacteriota</taxon>
        <taxon>Desulfovibrionia</taxon>
        <taxon>Desulfovibrionales</taxon>
        <taxon>Desulfovibrionaceae</taxon>
        <taxon>Desulfovibrio</taxon>
        <taxon>environmental samples</taxon>
    </lineage>
</organism>
<protein>
    <recommendedName>
        <fullName evidence="1">HTH luxR-type domain-containing protein</fullName>
    </recommendedName>
</protein>
<dbReference type="AlphaFoldDB" id="A0A212KXE4"/>
<sequence length="91" mass="10150">MLNVHSNVALMRVLSAQELPASSTVKLTPRGAEIFALILEDVSNTEIATRLGISYSTVRRHREKMLLCNACGTMKELIAKHYGKFNEIMES</sequence>
<dbReference type="InterPro" id="IPR016032">
    <property type="entry name" value="Sig_transdc_resp-reg_C-effctor"/>
</dbReference>
<dbReference type="InterPro" id="IPR000792">
    <property type="entry name" value="Tscrpt_reg_LuxR_C"/>
</dbReference>
<feature type="domain" description="HTH luxR-type" evidence="1">
    <location>
        <begin position="24"/>
        <end position="81"/>
    </location>
</feature>
<accession>A0A212KXE4</accession>
<evidence type="ECO:0000259" key="1">
    <source>
        <dbReference type="SMART" id="SM00421"/>
    </source>
</evidence>
<dbReference type="Pfam" id="PF00196">
    <property type="entry name" value="GerE"/>
    <property type="match status" value="1"/>
</dbReference>
<dbReference type="Gene3D" id="1.10.10.10">
    <property type="entry name" value="Winged helix-like DNA-binding domain superfamily/Winged helix DNA-binding domain"/>
    <property type="match status" value="1"/>
</dbReference>
<reference evidence="2" key="1">
    <citation type="submission" date="2016-08" db="EMBL/GenBank/DDBJ databases">
        <authorList>
            <person name="Seilhamer J.J."/>
        </authorList>
    </citation>
    <scope>NUCLEOTIDE SEQUENCE</scope>
    <source>
        <strain evidence="2">86-1</strain>
    </source>
</reference>
<dbReference type="GO" id="GO:0003677">
    <property type="term" value="F:DNA binding"/>
    <property type="evidence" value="ECO:0007669"/>
    <property type="project" value="InterPro"/>
</dbReference>
<dbReference type="SUPFAM" id="SSF46894">
    <property type="entry name" value="C-terminal effector domain of the bipartite response regulators"/>
    <property type="match status" value="1"/>
</dbReference>
<dbReference type="SMART" id="SM00421">
    <property type="entry name" value="HTH_LUXR"/>
    <property type="match status" value="1"/>
</dbReference>
<name>A0A212KXE4_9BACT</name>
<proteinExistence type="predicted"/>
<dbReference type="GO" id="GO:0006355">
    <property type="term" value="P:regulation of DNA-templated transcription"/>
    <property type="evidence" value="ECO:0007669"/>
    <property type="project" value="InterPro"/>
</dbReference>
<gene>
    <name evidence="2" type="ORF">KL86DES1_10060</name>
</gene>
<dbReference type="RefSeq" id="WP_179981483.1">
    <property type="nucleotide sequence ID" value="NZ_LT608333.1"/>
</dbReference>
<evidence type="ECO:0000313" key="2">
    <source>
        <dbReference type="EMBL" id="SCM69937.1"/>
    </source>
</evidence>
<dbReference type="InterPro" id="IPR036388">
    <property type="entry name" value="WH-like_DNA-bd_sf"/>
</dbReference>
<dbReference type="EMBL" id="FMJC01000001">
    <property type="protein sequence ID" value="SCM69937.1"/>
    <property type="molecule type" value="Genomic_DNA"/>
</dbReference>